<comment type="caution">
    <text evidence="1">The sequence shown here is derived from an EMBL/GenBank/DDBJ whole genome shotgun (WGS) entry which is preliminary data.</text>
</comment>
<sequence>MFMDTLYLFDKFLKPPFFLFAYIAYIMACSKIFSGDLPELMHEILQYFRNDYSMLHSCIFVNRLWCRLAIPLLWEDPFSIAAENDNYYLFTESYKHKNYRFIEIYLHNLNENDKTKLNEYGISENLFPSNTLFNYPSFIKCLNTQNISFSIEEWVEIVRASAIKGQHHINFLIQNTNSQPNFDLNSRRFIFLLLFKIFIRNNVNLHTFEVEIANTLNTIEREYFNSVFELILQNPTFIGNIKNLKLFCNGQIADITFLQCFYFNCNSISSLYFQFSGNNDNKSTEQCLSQIINSQQNLRKILFEDNEYPLNSLKNSNCSNTLKTIIFHNINFRNINTLKEIFEQLNVLESIHILYCLSLNLIIKQIIHITKPFKLKSLFMNETSQIETMQSLLQKSGDYLENIGFELSISNEMKEKLLKLIKKYCTKIKFFKLHGYDNQNIYSAFDLIRNNGQNLNYISINFCKFLVYDHHRLSDDNELSSIILQNLGQILPFRLEYLNLSLKINTSDLEVFLKNSKNTFINKLLIRNKMLIDSEDILPCIKKYIMKEKRVKYLAIEEVFLDKREELYACKNEVKEFKSYNIEVHYFDDLDIQVCDFIKGMD</sequence>
<dbReference type="STRING" id="658196.A0A397S8D9"/>
<dbReference type="AlphaFoldDB" id="A0A397S8D9"/>
<dbReference type="EMBL" id="QKYT01000942">
    <property type="protein sequence ID" value="RIA80565.1"/>
    <property type="molecule type" value="Genomic_DNA"/>
</dbReference>
<name>A0A397S8D9_9GLOM</name>
<proteinExistence type="predicted"/>
<evidence type="ECO:0000313" key="2">
    <source>
        <dbReference type="Proteomes" id="UP000265703"/>
    </source>
</evidence>
<evidence type="ECO:0000313" key="1">
    <source>
        <dbReference type="EMBL" id="RIA80565.1"/>
    </source>
</evidence>
<accession>A0A397S8D9</accession>
<evidence type="ECO:0008006" key="3">
    <source>
        <dbReference type="Google" id="ProtNLM"/>
    </source>
</evidence>
<protein>
    <recommendedName>
        <fullName evidence="3">F-box domain-containing protein</fullName>
    </recommendedName>
</protein>
<dbReference type="Proteomes" id="UP000265703">
    <property type="component" value="Unassembled WGS sequence"/>
</dbReference>
<organism evidence="1 2">
    <name type="scientific">Glomus cerebriforme</name>
    <dbReference type="NCBI Taxonomy" id="658196"/>
    <lineage>
        <taxon>Eukaryota</taxon>
        <taxon>Fungi</taxon>
        <taxon>Fungi incertae sedis</taxon>
        <taxon>Mucoromycota</taxon>
        <taxon>Glomeromycotina</taxon>
        <taxon>Glomeromycetes</taxon>
        <taxon>Glomerales</taxon>
        <taxon>Glomeraceae</taxon>
        <taxon>Glomus</taxon>
    </lineage>
</organism>
<dbReference type="OrthoDB" id="2335791at2759"/>
<gene>
    <name evidence="1" type="ORF">C1645_866561</name>
</gene>
<keyword evidence="2" id="KW-1185">Reference proteome</keyword>
<reference evidence="1 2" key="1">
    <citation type="submission" date="2018-06" db="EMBL/GenBank/DDBJ databases">
        <title>Comparative genomics reveals the genomic features of Rhizophagus irregularis, R. cerebriforme, R. diaphanum and Gigaspora rosea, and their symbiotic lifestyle signature.</title>
        <authorList>
            <person name="Morin E."/>
            <person name="San Clemente H."/>
            <person name="Chen E.C.H."/>
            <person name="De La Providencia I."/>
            <person name="Hainaut M."/>
            <person name="Kuo A."/>
            <person name="Kohler A."/>
            <person name="Murat C."/>
            <person name="Tang N."/>
            <person name="Roy S."/>
            <person name="Loubradou J."/>
            <person name="Henrissat B."/>
            <person name="Grigoriev I.V."/>
            <person name="Corradi N."/>
            <person name="Roux C."/>
            <person name="Martin F.M."/>
        </authorList>
    </citation>
    <scope>NUCLEOTIDE SEQUENCE [LARGE SCALE GENOMIC DNA]</scope>
    <source>
        <strain evidence="1 2">DAOM 227022</strain>
    </source>
</reference>